<dbReference type="EMBL" id="FOUF01000025">
    <property type="protein sequence ID" value="SFM65854.1"/>
    <property type="molecule type" value="Genomic_DNA"/>
</dbReference>
<protein>
    <recommendedName>
        <fullName evidence="4">Lipoprotein</fullName>
    </recommendedName>
</protein>
<keyword evidence="3" id="KW-1185">Reference proteome</keyword>
<evidence type="ECO:0008006" key="4">
    <source>
        <dbReference type="Google" id="ProtNLM"/>
    </source>
</evidence>
<proteinExistence type="predicted"/>
<reference evidence="2 3" key="1">
    <citation type="submission" date="2016-10" db="EMBL/GenBank/DDBJ databases">
        <authorList>
            <person name="de Groot N.N."/>
        </authorList>
    </citation>
    <scope>NUCLEOTIDE SEQUENCE [LARGE SCALE GENOMIC DNA]</scope>
    <source>
        <strain evidence="2 3">Nm146</strain>
    </source>
</reference>
<gene>
    <name evidence="1" type="ORF">NMYAN_180042</name>
    <name evidence="2" type="ORF">SAMN05421880_12539</name>
</gene>
<evidence type="ECO:0000313" key="1">
    <source>
        <dbReference type="EMBL" id="CAE6499907.1"/>
    </source>
</evidence>
<reference evidence="1" key="2">
    <citation type="submission" date="2021-02" db="EMBL/GenBank/DDBJ databases">
        <authorList>
            <person name="Han P."/>
        </authorList>
    </citation>
    <scope>NUCLEOTIDE SEQUENCE</scope>
    <source>
        <strain evidence="1">Nitrosomonas nitrosa 18-3D</strain>
    </source>
</reference>
<accession>A0A1I4SN17</accession>
<dbReference type="Proteomes" id="UP000199561">
    <property type="component" value="Unassembled WGS sequence"/>
</dbReference>
<sequence length="172" mass="19459">MKQIFVLMTVIVMTLSGCATNQKKSRAEFESRLCDAQYAQPSIVINHIAQHGEMAGEGHTHVNEPNLEWKASALAVTRDDTLRPPREGWGECCQWVPGYIPKYNCAYQYCRKFEGHSLTGILGLARAADIEQAENMALKNCETALQQFARNFSPTFLRSTQQCKILRSKWCD</sequence>
<dbReference type="EMBL" id="CAJNAP010000010">
    <property type="protein sequence ID" value="CAE6499907.1"/>
    <property type="molecule type" value="Genomic_DNA"/>
</dbReference>
<name>A0A1I4SN17_9PROT</name>
<dbReference type="PROSITE" id="PS51257">
    <property type="entry name" value="PROKAR_LIPOPROTEIN"/>
    <property type="match status" value="1"/>
</dbReference>
<organism evidence="2 3">
    <name type="scientific">Nitrosomonas nitrosa</name>
    <dbReference type="NCBI Taxonomy" id="52442"/>
    <lineage>
        <taxon>Bacteria</taxon>
        <taxon>Pseudomonadati</taxon>
        <taxon>Pseudomonadota</taxon>
        <taxon>Betaproteobacteria</taxon>
        <taxon>Nitrosomonadales</taxon>
        <taxon>Nitrosomonadaceae</taxon>
        <taxon>Nitrosomonas</taxon>
    </lineage>
</organism>
<dbReference type="AlphaFoldDB" id="A0A1I4SN17"/>
<evidence type="ECO:0000313" key="3">
    <source>
        <dbReference type="Proteomes" id="UP000199561"/>
    </source>
</evidence>
<dbReference type="RefSeq" id="WP_090670928.1">
    <property type="nucleotide sequence ID" value="NZ_CAJNAP010000010.1"/>
</dbReference>
<dbReference type="OrthoDB" id="8546076at2"/>
<dbReference type="Proteomes" id="UP000601736">
    <property type="component" value="Unassembled WGS sequence"/>
</dbReference>
<evidence type="ECO:0000313" key="2">
    <source>
        <dbReference type="EMBL" id="SFM65854.1"/>
    </source>
</evidence>